<keyword evidence="3 5" id="KW-1133">Transmembrane helix</keyword>
<name>A0A6J7A1W1_9ZZZZ</name>
<evidence type="ECO:0000256" key="3">
    <source>
        <dbReference type="ARBA" id="ARBA00022989"/>
    </source>
</evidence>
<feature type="transmembrane region" description="Helical" evidence="5">
    <location>
        <begin position="357"/>
        <end position="379"/>
    </location>
</feature>
<dbReference type="GO" id="GO:0016020">
    <property type="term" value="C:membrane"/>
    <property type="evidence" value="ECO:0007669"/>
    <property type="project" value="UniProtKB-SubCell"/>
</dbReference>
<evidence type="ECO:0000313" key="7">
    <source>
        <dbReference type="EMBL" id="CAB4826836.1"/>
    </source>
</evidence>
<evidence type="ECO:0000256" key="1">
    <source>
        <dbReference type="ARBA" id="ARBA00004141"/>
    </source>
</evidence>
<organism evidence="7">
    <name type="scientific">freshwater metagenome</name>
    <dbReference type="NCBI Taxonomy" id="449393"/>
    <lineage>
        <taxon>unclassified sequences</taxon>
        <taxon>metagenomes</taxon>
        <taxon>ecological metagenomes</taxon>
    </lineage>
</organism>
<gene>
    <name evidence="7" type="ORF">UFOPK3001_02535</name>
    <name evidence="8" type="ORF">UFOPK3954_00908</name>
</gene>
<dbReference type="EMBL" id="CAFAAJ010000264">
    <property type="protein sequence ID" value="CAB4826836.1"/>
    <property type="molecule type" value="Genomic_DNA"/>
</dbReference>
<feature type="transmembrane region" description="Helical" evidence="5">
    <location>
        <begin position="475"/>
        <end position="496"/>
    </location>
</feature>
<evidence type="ECO:0000256" key="2">
    <source>
        <dbReference type="ARBA" id="ARBA00022692"/>
    </source>
</evidence>
<feature type="transmembrane region" description="Helical" evidence="5">
    <location>
        <begin position="147"/>
        <end position="166"/>
    </location>
</feature>
<dbReference type="GO" id="GO:0008137">
    <property type="term" value="F:NADH dehydrogenase (ubiquinone) activity"/>
    <property type="evidence" value="ECO:0007669"/>
    <property type="project" value="InterPro"/>
</dbReference>
<dbReference type="NCBIfam" id="TIGR01770">
    <property type="entry name" value="NDH_I_N"/>
    <property type="match status" value="1"/>
</dbReference>
<feature type="transmembrane region" description="Helical" evidence="5">
    <location>
        <begin position="298"/>
        <end position="317"/>
    </location>
</feature>
<dbReference type="InterPro" id="IPR010096">
    <property type="entry name" value="NADH-Q_OxRdtase_suN/2"/>
</dbReference>
<reference evidence="7" key="1">
    <citation type="submission" date="2020-05" db="EMBL/GenBank/DDBJ databases">
        <authorList>
            <person name="Chiriac C."/>
            <person name="Salcher M."/>
            <person name="Ghai R."/>
            <person name="Kavagutti S V."/>
        </authorList>
    </citation>
    <scope>NUCLEOTIDE SEQUENCE</scope>
</reference>
<accession>A0A6J7A1W1</accession>
<dbReference type="EMBL" id="CAFBON010000079">
    <property type="protein sequence ID" value="CAB4986902.1"/>
    <property type="molecule type" value="Genomic_DNA"/>
</dbReference>
<keyword evidence="4 5" id="KW-0472">Membrane</keyword>
<feature type="transmembrane region" description="Helical" evidence="5">
    <location>
        <begin position="434"/>
        <end position="455"/>
    </location>
</feature>
<feature type="domain" description="NADH:quinone oxidoreductase/Mrp antiporter transmembrane" evidence="6">
    <location>
        <begin position="143"/>
        <end position="449"/>
    </location>
</feature>
<dbReference type="PANTHER" id="PTHR22773">
    <property type="entry name" value="NADH DEHYDROGENASE"/>
    <property type="match status" value="1"/>
</dbReference>
<feature type="transmembrane region" description="Helical" evidence="5">
    <location>
        <begin position="52"/>
        <end position="72"/>
    </location>
</feature>
<keyword evidence="2 5" id="KW-0812">Transmembrane</keyword>
<feature type="transmembrane region" description="Helical" evidence="5">
    <location>
        <begin position="92"/>
        <end position="112"/>
    </location>
</feature>
<dbReference type="AlphaFoldDB" id="A0A6J7A1W1"/>
<feature type="transmembrane region" description="Helical" evidence="5">
    <location>
        <begin position="400"/>
        <end position="422"/>
    </location>
</feature>
<dbReference type="Pfam" id="PF00361">
    <property type="entry name" value="Proton_antipo_M"/>
    <property type="match status" value="1"/>
</dbReference>
<sequence>MHLLLSPMQQTDRLISPSVNWGSLTPLLVLLGAGLVLLVGAALSARGWAKGLYATLTAAAAVAAGVLQFVLWNSTVHNGPKPLVGEAIVVDGPSLFIGISICAALLLAALVTDNYLRREDIDSPEVYGLYLMAALGGLVMAASNDLIVLFLGLEVLSIALYVLAASHRKRIESQEAGLKYFILGGFSSAFFLYGIALVYGATGTTRLRGPESIKTVLALTVETDKHRALLVVGVALLLVGLAFKVAAVPFHSWTPDVYQGAPTPVTGFMASAAKAAAFGALLRSVVLSMPELRDDWRPAIWVLAILTLVIGSTLAVVQTNVKRMLAYSSISHAGFILVGIEAAAHGGESGDRGIASVLFYLLTYAVLVSGTFAVSTLVGRSGDGAHGLDSYRGLGRQRPVLALTLTVFLLAQAGVPLTSGFVAKFSVITAAADASSYAIAIIAMLAAVIGAFLYLRIIVSMFLEDGDAEGERVSIPFGTGAAIGISVAFTLVVGFFPGWLLELARDAATRLY</sequence>
<comment type="subcellular location">
    <subcellularLocation>
        <location evidence="1">Membrane</location>
        <topology evidence="1">Multi-pass membrane protein</topology>
    </subcellularLocation>
</comment>
<protein>
    <submittedName>
        <fullName evidence="7">Unannotated protein</fullName>
    </submittedName>
</protein>
<dbReference type="GO" id="GO:0042773">
    <property type="term" value="P:ATP synthesis coupled electron transport"/>
    <property type="evidence" value="ECO:0007669"/>
    <property type="project" value="InterPro"/>
</dbReference>
<dbReference type="HAMAP" id="MF_00445">
    <property type="entry name" value="NDH1_NuoN_1"/>
    <property type="match status" value="1"/>
</dbReference>
<feature type="transmembrane region" description="Helical" evidence="5">
    <location>
        <begin position="265"/>
        <end position="286"/>
    </location>
</feature>
<feature type="transmembrane region" description="Helical" evidence="5">
    <location>
        <begin position="178"/>
        <end position="201"/>
    </location>
</feature>
<evidence type="ECO:0000259" key="6">
    <source>
        <dbReference type="Pfam" id="PF00361"/>
    </source>
</evidence>
<proteinExistence type="inferred from homology"/>
<evidence type="ECO:0000256" key="5">
    <source>
        <dbReference type="SAM" id="Phobius"/>
    </source>
</evidence>
<evidence type="ECO:0000313" key="8">
    <source>
        <dbReference type="EMBL" id="CAB4986902.1"/>
    </source>
</evidence>
<feature type="transmembrane region" description="Helical" evidence="5">
    <location>
        <begin position="20"/>
        <end position="45"/>
    </location>
</feature>
<dbReference type="InterPro" id="IPR001750">
    <property type="entry name" value="ND/Mrp_TM"/>
</dbReference>
<evidence type="ECO:0000256" key="4">
    <source>
        <dbReference type="ARBA" id="ARBA00023136"/>
    </source>
</evidence>
<feature type="transmembrane region" description="Helical" evidence="5">
    <location>
        <begin position="228"/>
        <end position="253"/>
    </location>
</feature>